<name>A0A5M4B505_9BACT</name>
<dbReference type="OrthoDB" id="828289at2"/>
<comment type="caution">
    <text evidence="2">The sequence shown here is derived from an EMBL/GenBank/DDBJ whole genome shotgun (WGS) entry which is preliminary data.</text>
</comment>
<keyword evidence="1" id="KW-1133">Transmembrane helix</keyword>
<keyword evidence="1" id="KW-0812">Transmembrane</keyword>
<keyword evidence="3" id="KW-1185">Reference proteome</keyword>
<dbReference type="AlphaFoldDB" id="A0A5M4B505"/>
<proteinExistence type="predicted"/>
<feature type="transmembrane region" description="Helical" evidence="1">
    <location>
        <begin position="163"/>
        <end position="181"/>
    </location>
</feature>
<evidence type="ECO:0000313" key="3">
    <source>
        <dbReference type="Proteomes" id="UP000391834"/>
    </source>
</evidence>
<gene>
    <name evidence="2" type="ORF">PbJCM13498_36400</name>
</gene>
<dbReference type="Proteomes" id="UP000391834">
    <property type="component" value="Unassembled WGS sequence"/>
</dbReference>
<feature type="transmembrane region" description="Helical" evidence="1">
    <location>
        <begin position="47"/>
        <end position="67"/>
    </location>
</feature>
<organism evidence="2 3">
    <name type="scientific">Prolixibacter bellariivorans</name>
    <dbReference type="NCBI Taxonomy" id="314319"/>
    <lineage>
        <taxon>Bacteria</taxon>
        <taxon>Pseudomonadati</taxon>
        <taxon>Bacteroidota</taxon>
        <taxon>Bacteroidia</taxon>
        <taxon>Marinilabiliales</taxon>
        <taxon>Prolixibacteraceae</taxon>
        <taxon>Prolixibacter</taxon>
    </lineage>
</organism>
<reference evidence="2 3" key="1">
    <citation type="submission" date="2019-10" db="EMBL/GenBank/DDBJ databases">
        <title>Prolixibacter strains distinguished by the presence of nitrate reductase genes were adept at nitrate-dependent anaerobic corrosion of metallic iron and carbon steel.</title>
        <authorList>
            <person name="Iino T."/>
            <person name="Shono N."/>
            <person name="Ito K."/>
            <person name="Nakamura R."/>
            <person name="Sueoka K."/>
            <person name="Harayama S."/>
            <person name="Ohkuma M."/>
        </authorList>
    </citation>
    <scope>NUCLEOTIDE SEQUENCE [LARGE SCALE GENOMIC DNA]</scope>
    <source>
        <strain evidence="2 3">JCM 13498</strain>
    </source>
</reference>
<sequence>MKTNDIKQIWKSANTDETTGKRYSLSKIQDYRKNKSHQMSTSGSRAIWFDIVFKALIAAALLFLLVFQVTQPVYHQIIVVLISVTVLLLGLNFSYIKKLKAVKETDAIMENLENKLHYFKTTFRNFIINSSLSNPLFVLTGFFFYYQFKYHEIRMELPWNDPILYLFLLLAFIISFGAQWANYRSQVKELTETIEDLYNESLASMKIAERRIKKRRNVIMYTILILLGLLIFLYILR</sequence>
<feature type="transmembrane region" description="Helical" evidence="1">
    <location>
        <begin position="73"/>
        <end position="93"/>
    </location>
</feature>
<keyword evidence="1" id="KW-0472">Membrane</keyword>
<dbReference type="EMBL" id="BLAX01000001">
    <property type="protein sequence ID" value="GET34777.1"/>
    <property type="molecule type" value="Genomic_DNA"/>
</dbReference>
<evidence type="ECO:0000256" key="1">
    <source>
        <dbReference type="SAM" id="Phobius"/>
    </source>
</evidence>
<feature type="transmembrane region" description="Helical" evidence="1">
    <location>
        <begin position="126"/>
        <end position="148"/>
    </location>
</feature>
<evidence type="ECO:0000313" key="2">
    <source>
        <dbReference type="EMBL" id="GET34777.1"/>
    </source>
</evidence>
<protein>
    <submittedName>
        <fullName evidence="2">Uncharacterized protein</fullName>
    </submittedName>
</protein>
<feature type="transmembrane region" description="Helical" evidence="1">
    <location>
        <begin position="218"/>
        <end position="236"/>
    </location>
</feature>
<accession>A0A5M4B505</accession>
<dbReference type="RefSeq" id="WP_025865448.1">
    <property type="nucleotide sequence ID" value="NZ_BLAX01000001.1"/>
</dbReference>